<dbReference type="GO" id="GO:0004803">
    <property type="term" value="F:transposase activity"/>
    <property type="evidence" value="ECO:0007669"/>
    <property type="project" value="InterPro"/>
</dbReference>
<dbReference type="PANTHER" id="PTHR34614">
    <property type="match status" value="1"/>
</dbReference>
<dbReference type="PANTHER" id="PTHR34614:SF2">
    <property type="entry name" value="TRANSPOSASE IS4-LIKE DOMAIN-CONTAINING PROTEIN"/>
    <property type="match status" value="1"/>
</dbReference>
<protein>
    <recommendedName>
        <fullName evidence="1">Transposase IS4-like domain-containing protein</fullName>
    </recommendedName>
</protein>
<feature type="domain" description="Transposase IS4-like" evidence="1">
    <location>
        <begin position="65"/>
        <end position="339"/>
    </location>
</feature>
<dbReference type="GO" id="GO:0006313">
    <property type="term" value="P:DNA transposition"/>
    <property type="evidence" value="ECO:0007669"/>
    <property type="project" value="InterPro"/>
</dbReference>
<accession>A0A0F9DFE2</accession>
<comment type="caution">
    <text evidence="2">The sequence shown here is derived from an EMBL/GenBank/DDBJ whole genome shotgun (WGS) entry which is preliminary data.</text>
</comment>
<dbReference type="GO" id="GO:0003677">
    <property type="term" value="F:DNA binding"/>
    <property type="evidence" value="ECO:0007669"/>
    <property type="project" value="InterPro"/>
</dbReference>
<dbReference type="EMBL" id="LAZR01039633">
    <property type="protein sequence ID" value="KKL16511.1"/>
    <property type="molecule type" value="Genomic_DNA"/>
</dbReference>
<evidence type="ECO:0000259" key="1">
    <source>
        <dbReference type="Pfam" id="PF01609"/>
    </source>
</evidence>
<dbReference type="InterPro" id="IPR002559">
    <property type="entry name" value="Transposase_11"/>
</dbReference>
<proteinExistence type="predicted"/>
<dbReference type="Pfam" id="PF01609">
    <property type="entry name" value="DDE_Tnp_1"/>
    <property type="match status" value="1"/>
</dbReference>
<organism evidence="2">
    <name type="scientific">marine sediment metagenome</name>
    <dbReference type="NCBI Taxonomy" id="412755"/>
    <lineage>
        <taxon>unclassified sequences</taxon>
        <taxon>metagenomes</taxon>
        <taxon>ecological metagenomes</taxon>
    </lineage>
</organism>
<dbReference type="AlphaFoldDB" id="A0A0F9DFE2"/>
<name>A0A0F9DFE2_9ZZZZ</name>
<reference evidence="2" key="1">
    <citation type="journal article" date="2015" name="Nature">
        <title>Complex archaea that bridge the gap between prokaryotes and eukaryotes.</title>
        <authorList>
            <person name="Spang A."/>
            <person name="Saw J.H."/>
            <person name="Jorgensen S.L."/>
            <person name="Zaremba-Niedzwiedzka K."/>
            <person name="Martijn J."/>
            <person name="Lind A.E."/>
            <person name="van Eijk R."/>
            <person name="Schleper C."/>
            <person name="Guy L."/>
            <person name="Ettema T.J."/>
        </authorList>
    </citation>
    <scope>NUCLEOTIDE SEQUENCE</scope>
</reference>
<dbReference type="InterPro" id="IPR012337">
    <property type="entry name" value="RNaseH-like_sf"/>
</dbReference>
<gene>
    <name evidence="2" type="ORF">LCGC14_2494830</name>
</gene>
<sequence length="415" mass="48613">SLYKIADKLYDKKDLIDKFLYKKLTGMFNIKDSLVIYDLSNTYFEGRKANSTLARYGRSKEKRNDCKQVVFTGVINAQGFIRYSRIYEGNTPDVSTLEDMIKDLKAHSDTISDKVVVMDAGFASEENLEYLTGQHLKYVCVSRKQIKNYHINPNAPVYTVKDKRDNPIELQVFAPEGYSDTWMYVKSDQKRIKEQSMADKIFIRFEEELISLSNGLDKKGTTKKIEKVWERIGRLKEKYRLVSGRYSIEAEANNGIATRVTWQRKETEKTSTTDHGVYFIRTNIEKSNEIQLWNVYNTVREVEATFRCLKTDLQLRPVHHQKDERIESHLYLAMLAYQLVNTIRYLLKENGIISDWRNIVRIMNTQSIQSIIFNNETKKFCVRKPSKPIKEALDIYQATNTKSMVPDKKKYVVYH</sequence>
<evidence type="ECO:0000313" key="2">
    <source>
        <dbReference type="EMBL" id="KKL16511.1"/>
    </source>
</evidence>
<dbReference type="InterPro" id="IPR047654">
    <property type="entry name" value="IS1634_transpos"/>
</dbReference>
<dbReference type="NCBIfam" id="NF033559">
    <property type="entry name" value="transpos_IS1634"/>
    <property type="match status" value="1"/>
</dbReference>
<dbReference type="SUPFAM" id="SSF53098">
    <property type="entry name" value="Ribonuclease H-like"/>
    <property type="match status" value="1"/>
</dbReference>
<feature type="non-terminal residue" evidence="2">
    <location>
        <position position="1"/>
    </location>
</feature>